<keyword evidence="2" id="KW-0406">Ion transport</keyword>
<proteinExistence type="predicted"/>
<dbReference type="PANTHER" id="PTHR43833:SF5">
    <property type="entry name" value="TRK SYSTEM POTASSIUM UPTAKE PROTEIN TRKA"/>
    <property type="match status" value="1"/>
</dbReference>
<evidence type="ECO:0000256" key="3">
    <source>
        <dbReference type="SAM" id="Phobius"/>
    </source>
</evidence>
<dbReference type="PANTHER" id="PTHR43833">
    <property type="entry name" value="POTASSIUM CHANNEL PROTEIN 2-RELATED-RELATED"/>
    <property type="match status" value="1"/>
</dbReference>
<name>D2EFJ3_PARA4</name>
<keyword evidence="3" id="KW-0472">Membrane</keyword>
<dbReference type="SUPFAM" id="SSF51735">
    <property type="entry name" value="NAD(P)-binding Rossmann-fold domains"/>
    <property type="match status" value="1"/>
</dbReference>
<dbReference type="EMBL" id="GG730046">
    <property type="protein sequence ID" value="EEZ92890.1"/>
    <property type="molecule type" value="Genomic_DNA"/>
</dbReference>
<dbReference type="Gene3D" id="3.40.50.720">
    <property type="entry name" value="NAD(P)-binding Rossmann-like Domain"/>
    <property type="match status" value="1"/>
</dbReference>
<evidence type="ECO:0000313" key="5">
    <source>
        <dbReference type="EMBL" id="EEZ92890.1"/>
    </source>
</evidence>
<dbReference type="GO" id="GO:0006813">
    <property type="term" value="P:potassium ion transport"/>
    <property type="evidence" value="ECO:0007669"/>
    <property type="project" value="InterPro"/>
</dbReference>
<protein>
    <submittedName>
        <fullName evidence="5">TrkA-N domain protein</fullName>
    </submittedName>
</protein>
<gene>
    <name evidence="5" type="ORF">BJBARM4_0511</name>
</gene>
<feature type="transmembrane region" description="Helical" evidence="3">
    <location>
        <begin position="57"/>
        <end position="76"/>
    </location>
</feature>
<dbReference type="InterPro" id="IPR050721">
    <property type="entry name" value="Trk_Ktr_HKT_K-transport"/>
</dbReference>
<keyword evidence="3" id="KW-0812">Transmembrane</keyword>
<sequence length="235" mass="26317">MDQMRENGQKLLIAALVLIVIFIVITILISEDEKIGFTAAVSTVAVALETFHFDSNFGILLLFFSLFMGVFAVYLLEFMISFIRSEFGGVIYMAKGLRFRNHYIVCGGGRIGERVGSLLREKGKKVLIIENDDVRAMELKKLGFNVIKENSLDERAFKMANTSKAIGVFAALGQDVDNFIVVLNAKEVNKNIKIITRCNLLKNVNKFKELGADEVVLPEIVGADRMVYLSDKHEK</sequence>
<feature type="domain" description="RCK N-terminal" evidence="4">
    <location>
        <begin position="100"/>
        <end position="217"/>
    </location>
</feature>
<organism evidence="5 6">
    <name type="scientific">Candidatus Parvarchaeum acidiphilum ARMAN-4</name>
    <dbReference type="NCBI Taxonomy" id="662760"/>
    <lineage>
        <taxon>Archaea</taxon>
        <taxon>Candidatus Parvarchaeota</taxon>
        <taxon>Candidatus Parvarchaeum</taxon>
    </lineage>
</organism>
<accession>D2EFJ3</accession>
<evidence type="ECO:0000256" key="1">
    <source>
        <dbReference type="ARBA" id="ARBA00022448"/>
    </source>
</evidence>
<dbReference type="InterPro" id="IPR036291">
    <property type="entry name" value="NAD(P)-bd_dom_sf"/>
</dbReference>
<feature type="transmembrane region" description="Helical" evidence="3">
    <location>
        <begin position="12"/>
        <end position="29"/>
    </location>
</feature>
<keyword evidence="3" id="KW-1133">Transmembrane helix</keyword>
<dbReference type="Proteomes" id="UP000009375">
    <property type="component" value="Unassembled WGS sequence"/>
</dbReference>
<dbReference type="PROSITE" id="PS51201">
    <property type="entry name" value="RCK_N"/>
    <property type="match status" value="1"/>
</dbReference>
<evidence type="ECO:0000259" key="4">
    <source>
        <dbReference type="PROSITE" id="PS51201"/>
    </source>
</evidence>
<dbReference type="AlphaFoldDB" id="D2EFJ3"/>
<evidence type="ECO:0000313" key="6">
    <source>
        <dbReference type="Proteomes" id="UP000009375"/>
    </source>
</evidence>
<dbReference type="InterPro" id="IPR003148">
    <property type="entry name" value="RCK_N"/>
</dbReference>
<evidence type="ECO:0000256" key="2">
    <source>
        <dbReference type="ARBA" id="ARBA00023065"/>
    </source>
</evidence>
<reference evidence="5 6" key="1">
    <citation type="journal article" date="2010" name="Proc. Natl. Acad. Sci. U.S.A.">
        <title>Enigmatic, ultrasmall, uncultivated Archaea.</title>
        <authorList>
            <person name="Baker B.J."/>
            <person name="Comolli L.R."/>
            <person name="Dick G.J."/>
            <person name="Hauser L.J."/>
            <person name="Hyatt D."/>
            <person name="Dill B.D."/>
            <person name="Land M.L."/>
            <person name="Verberkmoes N.C."/>
            <person name="Hettich R.L."/>
            <person name="Banfield J.F."/>
        </authorList>
    </citation>
    <scope>NUCLEOTIDE SEQUENCE [LARGE SCALE GENOMIC DNA]</scope>
</reference>
<dbReference type="Pfam" id="PF02254">
    <property type="entry name" value="TrkA_N"/>
    <property type="match status" value="1"/>
</dbReference>
<keyword evidence="1" id="KW-0813">Transport</keyword>